<evidence type="ECO:0000256" key="2">
    <source>
        <dbReference type="ARBA" id="ARBA00023125"/>
    </source>
</evidence>
<dbReference type="PANTHER" id="PTHR30146:SF138">
    <property type="entry name" value="TRANSCRIPTIONAL REGULATORY PROTEIN"/>
    <property type="match status" value="1"/>
</dbReference>
<evidence type="ECO:0000313" key="6">
    <source>
        <dbReference type="EMBL" id="MDP9831142.1"/>
    </source>
</evidence>
<organism evidence="6 7">
    <name type="scientific">Kineosporia succinea</name>
    <dbReference type="NCBI Taxonomy" id="84632"/>
    <lineage>
        <taxon>Bacteria</taxon>
        <taxon>Bacillati</taxon>
        <taxon>Actinomycetota</taxon>
        <taxon>Actinomycetes</taxon>
        <taxon>Kineosporiales</taxon>
        <taxon>Kineosporiaceae</taxon>
        <taxon>Kineosporia</taxon>
    </lineage>
</organism>
<keyword evidence="7" id="KW-1185">Reference proteome</keyword>
<feature type="domain" description="HTH lacI-type" evidence="5">
    <location>
        <begin position="3"/>
        <end position="57"/>
    </location>
</feature>
<dbReference type="InterPro" id="IPR010982">
    <property type="entry name" value="Lambda_DNA-bd_dom_sf"/>
</dbReference>
<dbReference type="Proteomes" id="UP001235712">
    <property type="component" value="Unassembled WGS sequence"/>
</dbReference>
<keyword evidence="2 6" id="KW-0238">DNA-binding</keyword>
<dbReference type="SUPFAM" id="SSF47413">
    <property type="entry name" value="lambda repressor-like DNA-binding domains"/>
    <property type="match status" value="1"/>
</dbReference>
<dbReference type="GO" id="GO:0003677">
    <property type="term" value="F:DNA binding"/>
    <property type="evidence" value="ECO:0007669"/>
    <property type="project" value="UniProtKB-KW"/>
</dbReference>
<dbReference type="EMBL" id="JAUSQZ010000001">
    <property type="protein sequence ID" value="MDP9831142.1"/>
    <property type="molecule type" value="Genomic_DNA"/>
</dbReference>
<evidence type="ECO:0000259" key="5">
    <source>
        <dbReference type="PROSITE" id="PS50932"/>
    </source>
</evidence>
<dbReference type="PRINTS" id="PR00036">
    <property type="entry name" value="HTHLACI"/>
</dbReference>
<dbReference type="Pfam" id="PF13377">
    <property type="entry name" value="Peripla_BP_3"/>
    <property type="match status" value="1"/>
</dbReference>
<dbReference type="SMART" id="SM00354">
    <property type="entry name" value="HTH_LACI"/>
    <property type="match status" value="1"/>
</dbReference>
<keyword evidence="3" id="KW-0804">Transcription</keyword>
<dbReference type="CDD" id="cd06267">
    <property type="entry name" value="PBP1_LacI_sugar_binding-like"/>
    <property type="match status" value="1"/>
</dbReference>
<dbReference type="Gene3D" id="3.40.50.2300">
    <property type="match status" value="2"/>
</dbReference>
<dbReference type="Gene3D" id="1.10.260.40">
    <property type="entry name" value="lambda repressor-like DNA-binding domains"/>
    <property type="match status" value="1"/>
</dbReference>
<proteinExistence type="predicted"/>
<dbReference type="PROSITE" id="PS50932">
    <property type="entry name" value="HTH_LACI_2"/>
    <property type="match status" value="1"/>
</dbReference>
<dbReference type="RefSeq" id="WP_307250618.1">
    <property type="nucleotide sequence ID" value="NZ_JAUSQZ010000001.1"/>
</dbReference>
<evidence type="ECO:0000256" key="4">
    <source>
        <dbReference type="SAM" id="MobiDB-lite"/>
    </source>
</evidence>
<name>A0ABT9PEK9_9ACTN</name>
<dbReference type="InterPro" id="IPR000843">
    <property type="entry name" value="HTH_LacI"/>
</dbReference>
<evidence type="ECO:0000313" key="7">
    <source>
        <dbReference type="Proteomes" id="UP001235712"/>
    </source>
</evidence>
<dbReference type="InterPro" id="IPR028082">
    <property type="entry name" value="Peripla_BP_I"/>
</dbReference>
<dbReference type="PANTHER" id="PTHR30146">
    <property type="entry name" value="LACI-RELATED TRANSCRIPTIONAL REPRESSOR"/>
    <property type="match status" value="1"/>
</dbReference>
<feature type="compositionally biased region" description="Basic and acidic residues" evidence="4">
    <location>
        <begin position="332"/>
        <end position="349"/>
    </location>
</feature>
<gene>
    <name evidence="6" type="ORF">J2S57_006891</name>
</gene>
<sequence>MAVTIRDVARVAGVSTATVSRALNVPGKVDEVTRARVVAVADELGYRPNRAARGLITGRTGNLGLLVPDLANPFFPGLVKGVQSRALEADQQLFVVDTDEDAEAESELVRQLAKQADGLVLCSPRMRPAGLREAVSLAPTVLVNRALPRASSVTFDNRGGAAQLLNHLGGLGHRRIGFLGGPAGSWSAAQRLRGLREAAASHRVTLKELGPVAPTFEGGLGAARVVLQARVSAVVAFNDLVAVGLGQALADRGVDVPGELSVAGFDDIPMAGMLRPSLTTVAMPLHQAGREAVELMLAHLADPELGPQRREMPTTLRERGSTGPAPRPRRAARPDRTRPDRSRRSDDDE</sequence>
<feature type="region of interest" description="Disordered" evidence="4">
    <location>
        <begin position="301"/>
        <end position="349"/>
    </location>
</feature>
<feature type="compositionally biased region" description="Basic and acidic residues" evidence="4">
    <location>
        <begin position="307"/>
        <end position="320"/>
    </location>
</feature>
<dbReference type="PROSITE" id="PS00356">
    <property type="entry name" value="HTH_LACI_1"/>
    <property type="match status" value="1"/>
</dbReference>
<dbReference type="InterPro" id="IPR046335">
    <property type="entry name" value="LacI/GalR-like_sensor"/>
</dbReference>
<dbReference type="SUPFAM" id="SSF53822">
    <property type="entry name" value="Periplasmic binding protein-like I"/>
    <property type="match status" value="1"/>
</dbReference>
<dbReference type="Pfam" id="PF00356">
    <property type="entry name" value="LacI"/>
    <property type="match status" value="1"/>
</dbReference>
<keyword evidence="1" id="KW-0805">Transcription regulation</keyword>
<protein>
    <submittedName>
        <fullName evidence="6">DNA-binding LacI/PurR family transcriptional regulator</fullName>
    </submittedName>
</protein>
<dbReference type="CDD" id="cd01392">
    <property type="entry name" value="HTH_LacI"/>
    <property type="match status" value="1"/>
</dbReference>
<accession>A0ABT9PEK9</accession>
<reference evidence="6 7" key="1">
    <citation type="submission" date="2023-07" db="EMBL/GenBank/DDBJ databases">
        <title>Sequencing the genomes of 1000 actinobacteria strains.</title>
        <authorList>
            <person name="Klenk H.-P."/>
        </authorList>
    </citation>
    <scope>NUCLEOTIDE SEQUENCE [LARGE SCALE GENOMIC DNA]</scope>
    <source>
        <strain evidence="6 7">DSM 44388</strain>
    </source>
</reference>
<comment type="caution">
    <text evidence="6">The sequence shown here is derived from an EMBL/GenBank/DDBJ whole genome shotgun (WGS) entry which is preliminary data.</text>
</comment>
<evidence type="ECO:0000256" key="3">
    <source>
        <dbReference type="ARBA" id="ARBA00023163"/>
    </source>
</evidence>
<evidence type="ECO:0000256" key="1">
    <source>
        <dbReference type="ARBA" id="ARBA00023015"/>
    </source>
</evidence>